<organism evidence="3 4">
    <name type="scientific">Hymenobacter armeniacus</name>
    <dbReference type="NCBI Taxonomy" id="2771358"/>
    <lineage>
        <taxon>Bacteria</taxon>
        <taxon>Pseudomonadati</taxon>
        <taxon>Bacteroidota</taxon>
        <taxon>Cytophagia</taxon>
        <taxon>Cytophagales</taxon>
        <taxon>Hymenobacteraceae</taxon>
        <taxon>Hymenobacter</taxon>
    </lineage>
</organism>
<comment type="caution">
    <text evidence="3">The sequence shown here is derived from an EMBL/GenBank/DDBJ whole genome shotgun (WGS) entry which is preliminary data.</text>
</comment>
<reference evidence="3 4" key="1">
    <citation type="submission" date="2020-09" db="EMBL/GenBank/DDBJ databases">
        <authorList>
            <person name="Kim M.K."/>
        </authorList>
    </citation>
    <scope>NUCLEOTIDE SEQUENCE [LARGE SCALE GENOMIC DNA]</scope>
    <source>
        <strain evidence="3 4">BT189</strain>
    </source>
</reference>
<feature type="region of interest" description="Disordered" evidence="1">
    <location>
        <begin position="19"/>
        <end position="39"/>
    </location>
</feature>
<dbReference type="RefSeq" id="WP_190923134.1">
    <property type="nucleotide sequence ID" value="NZ_JACXAC010000002.1"/>
</dbReference>
<gene>
    <name evidence="3" type="ORF">IC234_06980</name>
</gene>
<feature type="region of interest" description="Disordered" evidence="1">
    <location>
        <begin position="66"/>
        <end position="105"/>
    </location>
</feature>
<feature type="compositionally biased region" description="Polar residues" evidence="1">
    <location>
        <begin position="19"/>
        <end position="28"/>
    </location>
</feature>
<proteinExistence type="predicted"/>
<evidence type="ECO:0000313" key="4">
    <source>
        <dbReference type="Proteomes" id="UP000606003"/>
    </source>
</evidence>
<feature type="chain" id="PRO_5046501084" evidence="2">
    <location>
        <begin position="23"/>
        <end position="105"/>
    </location>
</feature>
<keyword evidence="2" id="KW-0732">Signal</keyword>
<evidence type="ECO:0000313" key="3">
    <source>
        <dbReference type="EMBL" id="MBD2721869.1"/>
    </source>
</evidence>
<evidence type="ECO:0000256" key="1">
    <source>
        <dbReference type="SAM" id="MobiDB-lite"/>
    </source>
</evidence>
<sequence>MSRKKLPLLLVALACKVSSSMAQSQPTPARQPAPDPDYQELTVPVPRAVSLVTDVAAALFSRNPEGKNKVQDIVDRRRKRSETGDQSLKVSIPKNGLTRTLGLVE</sequence>
<feature type="compositionally biased region" description="Basic and acidic residues" evidence="1">
    <location>
        <begin position="66"/>
        <end position="75"/>
    </location>
</feature>
<accession>A0ABR8JVV2</accession>
<keyword evidence="4" id="KW-1185">Reference proteome</keyword>
<feature type="signal peptide" evidence="2">
    <location>
        <begin position="1"/>
        <end position="22"/>
    </location>
</feature>
<name>A0ABR8JVV2_9BACT</name>
<evidence type="ECO:0000256" key="2">
    <source>
        <dbReference type="SAM" id="SignalP"/>
    </source>
</evidence>
<protein>
    <submittedName>
        <fullName evidence="3">Uncharacterized protein</fullName>
    </submittedName>
</protein>
<dbReference type="EMBL" id="JACXAC010000002">
    <property type="protein sequence ID" value="MBD2721869.1"/>
    <property type="molecule type" value="Genomic_DNA"/>
</dbReference>
<dbReference type="Proteomes" id="UP000606003">
    <property type="component" value="Unassembled WGS sequence"/>
</dbReference>